<organism evidence="4 5">
    <name type="scientific">Halobellus limi</name>
    <dbReference type="NCBI Taxonomy" id="699433"/>
    <lineage>
        <taxon>Archaea</taxon>
        <taxon>Methanobacteriati</taxon>
        <taxon>Methanobacteriota</taxon>
        <taxon>Stenosarchaea group</taxon>
        <taxon>Halobacteria</taxon>
        <taxon>Halobacteriales</taxon>
        <taxon>Haloferacaceae</taxon>
        <taxon>Halobellus</taxon>
    </lineage>
</organism>
<proteinExistence type="predicted"/>
<dbReference type="SMART" id="SM00014">
    <property type="entry name" value="acidPPc"/>
    <property type="match status" value="1"/>
</dbReference>
<dbReference type="KEGG" id="hlm:DV707_01795"/>
<sequence>MTAPVTPLASRGVGEIAFAESLPEAVASVFWVLTHLGNPYLLLALVALAYLLGDRVGISRRSAAFALGLGLCAIGLTVGLKHLFGLPRPPVSYRDGLGFPSGHALGSTTFWGGVAVLAHRGRWRRRLALAGGVVAVVALSRVLIGVHYLADVAAGVAIGVAFLAAAFALGPGFALDDPTGALAAPTRRHVTALFGAALAFGLAALLVAPGESELFLGIGTAAGAVVAWHRLGDRAATATIDLSGRALAVGGTGLAVVLGAMSGTAKLAESGLLIALVGAVGAACLLALPVVLARTATGESETRSS</sequence>
<evidence type="ECO:0000313" key="4">
    <source>
        <dbReference type="EMBL" id="SEF95774.1"/>
    </source>
</evidence>
<feature type="transmembrane region" description="Helical" evidence="1">
    <location>
        <begin position="64"/>
        <end position="84"/>
    </location>
</feature>
<accession>A0A1H5W8I0</accession>
<dbReference type="EMBL" id="FNVN01000001">
    <property type="protein sequence ID" value="SEF95774.1"/>
    <property type="molecule type" value="Genomic_DNA"/>
</dbReference>
<dbReference type="Pfam" id="PF01569">
    <property type="entry name" value="PAP2"/>
    <property type="match status" value="1"/>
</dbReference>
<feature type="transmembrane region" description="Helical" evidence="1">
    <location>
        <begin position="127"/>
        <end position="146"/>
    </location>
</feature>
<dbReference type="SUPFAM" id="SSF48317">
    <property type="entry name" value="Acid phosphatase/Vanadium-dependent haloperoxidase"/>
    <property type="match status" value="1"/>
</dbReference>
<reference evidence="3 6" key="2">
    <citation type="journal article" date="2019" name="Nat. Commun.">
        <title>A new type of DNA phosphorothioation-based antiviral system in archaea.</title>
        <authorList>
            <person name="Xiong L."/>
            <person name="Liu S."/>
            <person name="Chen S."/>
            <person name="Xiao Y."/>
            <person name="Zhu B."/>
            <person name="Gao Y."/>
            <person name="Zhang Y."/>
            <person name="Chen B."/>
            <person name="Luo J."/>
            <person name="Deng Z."/>
            <person name="Chen X."/>
            <person name="Wang L."/>
            <person name="Chen S."/>
        </authorList>
    </citation>
    <scope>NUCLEOTIDE SEQUENCE [LARGE SCALE GENOMIC DNA]</scope>
    <source>
        <strain evidence="3 6">CGMCC 1.10331</strain>
    </source>
</reference>
<dbReference type="EMBL" id="CP031311">
    <property type="protein sequence ID" value="QCC46509.1"/>
    <property type="molecule type" value="Genomic_DNA"/>
</dbReference>
<dbReference type="Proteomes" id="UP000236740">
    <property type="component" value="Unassembled WGS sequence"/>
</dbReference>
<dbReference type="AlphaFoldDB" id="A0A1H5W8I0"/>
<reference evidence="4 5" key="1">
    <citation type="submission" date="2016-10" db="EMBL/GenBank/DDBJ databases">
        <authorList>
            <person name="de Groot N.N."/>
        </authorList>
    </citation>
    <scope>NUCLEOTIDE SEQUENCE [LARGE SCALE GENOMIC DNA]</scope>
    <source>
        <strain evidence="4 5">CGMCC 1.10331</strain>
    </source>
</reference>
<dbReference type="Gene3D" id="1.20.144.10">
    <property type="entry name" value="Phosphatidic acid phosphatase type 2/haloperoxidase"/>
    <property type="match status" value="1"/>
</dbReference>
<feature type="transmembrane region" description="Helical" evidence="1">
    <location>
        <begin position="271"/>
        <end position="293"/>
    </location>
</feature>
<protein>
    <submittedName>
        <fullName evidence="4">PAP2 superfamily protein</fullName>
    </submittedName>
    <submittedName>
        <fullName evidence="3">Phosphatase PAP2 family protein</fullName>
    </submittedName>
</protein>
<keyword evidence="5" id="KW-1185">Reference proteome</keyword>
<feature type="transmembrane region" description="Helical" evidence="1">
    <location>
        <begin position="96"/>
        <end position="118"/>
    </location>
</feature>
<dbReference type="InterPro" id="IPR036938">
    <property type="entry name" value="PAP2/HPO_sf"/>
</dbReference>
<keyword evidence="1" id="KW-1133">Transmembrane helix</keyword>
<dbReference type="Proteomes" id="UP000296733">
    <property type="component" value="Chromosome"/>
</dbReference>
<evidence type="ECO:0000313" key="5">
    <source>
        <dbReference type="Proteomes" id="UP000236740"/>
    </source>
</evidence>
<evidence type="ECO:0000256" key="1">
    <source>
        <dbReference type="SAM" id="Phobius"/>
    </source>
</evidence>
<name>A0A1H5W8I0_9EURY</name>
<keyword evidence="1" id="KW-0812">Transmembrane</keyword>
<feature type="transmembrane region" description="Helical" evidence="1">
    <location>
        <begin position="29"/>
        <end position="52"/>
    </location>
</feature>
<dbReference type="RefSeq" id="WP_103990893.1">
    <property type="nucleotide sequence ID" value="NZ_CP031311.1"/>
</dbReference>
<evidence type="ECO:0000313" key="3">
    <source>
        <dbReference type="EMBL" id="QCC46509.1"/>
    </source>
</evidence>
<dbReference type="InterPro" id="IPR000326">
    <property type="entry name" value="PAP2/HPO"/>
</dbReference>
<evidence type="ECO:0000259" key="2">
    <source>
        <dbReference type="SMART" id="SM00014"/>
    </source>
</evidence>
<feature type="domain" description="Phosphatidic acid phosphatase type 2/haloperoxidase" evidence="2">
    <location>
        <begin position="62"/>
        <end position="167"/>
    </location>
</feature>
<keyword evidence="1" id="KW-0472">Membrane</keyword>
<dbReference type="OrthoDB" id="10182at2157"/>
<feature type="transmembrane region" description="Helical" evidence="1">
    <location>
        <begin position="152"/>
        <end position="169"/>
    </location>
</feature>
<dbReference type="GeneID" id="39856779"/>
<dbReference type="PANTHER" id="PTHR14969">
    <property type="entry name" value="SPHINGOSINE-1-PHOSPHATE PHOSPHOHYDROLASE"/>
    <property type="match status" value="1"/>
</dbReference>
<dbReference type="PANTHER" id="PTHR14969:SF13">
    <property type="entry name" value="AT30094P"/>
    <property type="match status" value="1"/>
</dbReference>
<gene>
    <name evidence="3" type="ORF">DV707_01795</name>
    <name evidence="4" type="ORF">SAMN04488133_1199</name>
</gene>
<feature type="transmembrane region" description="Helical" evidence="1">
    <location>
        <begin position="244"/>
        <end position="265"/>
    </location>
</feature>
<feature type="transmembrane region" description="Helical" evidence="1">
    <location>
        <begin position="214"/>
        <end position="232"/>
    </location>
</feature>
<feature type="transmembrane region" description="Helical" evidence="1">
    <location>
        <begin position="190"/>
        <end position="208"/>
    </location>
</feature>
<evidence type="ECO:0000313" key="6">
    <source>
        <dbReference type="Proteomes" id="UP000296733"/>
    </source>
</evidence>